<evidence type="ECO:0000256" key="7">
    <source>
        <dbReference type="ARBA" id="ARBA00022968"/>
    </source>
</evidence>
<evidence type="ECO:0000259" key="15">
    <source>
        <dbReference type="Pfam" id="PF17039"/>
    </source>
</evidence>
<dbReference type="GeneID" id="100213495"/>
<accession>A0ABM4CC40</accession>
<keyword evidence="7" id="KW-0735">Signal-anchor</keyword>
<evidence type="ECO:0000256" key="5">
    <source>
        <dbReference type="ARBA" id="ARBA00022679"/>
    </source>
</evidence>
<evidence type="ECO:0000256" key="9">
    <source>
        <dbReference type="ARBA" id="ARBA00023034"/>
    </source>
</evidence>
<dbReference type="InterPro" id="IPR031481">
    <property type="entry name" value="Glyco_tran_10_N"/>
</dbReference>
<sequence>MKKKYVVFTFLLLLLATLCIVNEWSTYLEEVIILPEKSVNSFNRFTLKSILLWNDLFNKDNWGFPRSTNYDFKELGCRVQNCFITTNRELTLDADAVIFHISGKLNSRPKLKPANQRWVFLMHEAPCLHNFESLRKWNSLFNWTMTYRLDSDIPIPYVHTCKKRNSKVNLLKKDIMGKKKKLAAWMVSNCNSQSQRNQYMNELLKYMPVDIFGKCSALFGQNNTCEKNEEESCMDMVSNQYKFYFSFENSFSVDYATEKFIKILNTNAVPVVRGDANYTVLGPPNSFIDTRKFKSAKHLAEYLFRLDQNELEYLEFLKWKEDYESHDCGPGDIVQKRFCDLCEKLNSPQPVKSVYTNIYDWYYRCREPDDINV</sequence>
<evidence type="ECO:0000256" key="2">
    <source>
        <dbReference type="ARBA" id="ARBA00004922"/>
    </source>
</evidence>
<reference evidence="17 18" key="1">
    <citation type="submission" date="2025-05" db="UniProtKB">
        <authorList>
            <consortium name="RefSeq"/>
        </authorList>
    </citation>
    <scope>IDENTIFICATION</scope>
</reference>
<evidence type="ECO:0000256" key="4">
    <source>
        <dbReference type="ARBA" id="ARBA00022676"/>
    </source>
</evidence>
<dbReference type="PANTHER" id="PTHR48438">
    <property type="entry name" value="ALPHA-(1,3)-FUCOSYLTRANSFERASE C-RELATED"/>
    <property type="match status" value="1"/>
</dbReference>
<dbReference type="InterPro" id="IPR055270">
    <property type="entry name" value="Glyco_tran_10_C"/>
</dbReference>
<dbReference type="EC" id="2.4.1.-" evidence="12"/>
<dbReference type="InterPro" id="IPR001503">
    <property type="entry name" value="Glyco_trans_10"/>
</dbReference>
<keyword evidence="16" id="KW-1185">Reference proteome</keyword>
<evidence type="ECO:0000256" key="8">
    <source>
        <dbReference type="ARBA" id="ARBA00022989"/>
    </source>
</evidence>
<evidence type="ECO:0000256" key="12">
    <source>
        <dbReference type="RuleBase" id="RU003832"/>
    </source>
</evidence>
<evidence type="ECO:0000256" key="11">
    <source>
        <dbReference type="ARBA" id="ARBA00023180"/>
    </source>
</evidence>
<comment type="similarity">
    <text evidence="3 12">Belongs to the glycosyltransferase 10 family.</text>
</comment>
<evidence type="ECO:0000256" key="1">
    <source>
        <dbReference type="ARBA" id="ARBA00004323"/>
    </source>
</evidence>
<evidence type="ECO:0000256" key="3">
    <source>
        <dbReference type="ARBA" id="ARBA00008919"/>
    </source>
</evidence>
<keyword evidence="5 12" id="KW-0808">Transferase</keyword>
<keyword evidence="9 12" id="KW-0333">Golgi apparatus</keyword>
<dbReference type="PANTHER" id="PTHR48438:SF1">
    <property type="entry name" value="ALPHA-(1,3)-FUCOSYLTRANSFERASE C-RELATED"/>
    <property type="match status" value="1"/>
</dbReference>
<feature type="domain" description="Fucosyltransferase C-terminal" evidence="14">
    <location>
        <begin position="178"/>
        <end position="361"/>
    </location>
</feature>
<dbReference type="Proteomes" id="UP001652625">
    <property type="component" value="Chromosome 08"/>
</dbReference>
<dbReference type="RefSeq" id="XP_065659245.1">
    <property type="nucleotide sequence ID" value="XM_065803173.1"/>
</dbReference>
<feature type="chain" id="PRO_5045025932" description="Fucosyltransferase" evidence="13">
    <location>
        <begin position="20"/>
        <end position="373"/>
    </location>
</feature>
<keyword evidence="4 12" id="KW-0328">Glycosyltransferase</keyword>
<evidence type="ECO:0000256" key="6">
    <source>
        <dbReference type="ARBA" id="ARBA00022692"/>
    </source>
</evidence>
<evidence type="ECO:0000313" key="18">
    <source>
        <dbReference type="RefSeq" id="XP_065659246.1"/>
    </source>
</evidence>
<gene>
    <name evidence="17 18" type="primary">LOC100213495</name>
</gene>
<evidence type="ECO:0000259" key="14">
    <source>
        <dbReference type="Pfam" id="PF00852"/>
    </source>
</evidence>
<keyword evidence="8" id="KW-1133">Transmembrane helix</keyword>
<evidence type="ECO:0000256" key="13">
    <source>
        <dbReference type="SAM" id="SignalP"/>
    </source>
</evidence>
<comment type="pathway">
    <text evidence="2">Protein modification; protein glycosylation.</text>
</comment>
<keyword evidence="10" id="KW-0472">Membrane</keyword>
<proteinExistence type="inferred from homology"/>
<dbReference type="Pfam" id="PF17039">
    <property type="entry name" value="Glyco_tran_10_N"/>
    <property type="match status" value="1"/>
</dbReference>
<evidence type="ECO:0000313" key="17">
    <source>
        <dbReference type="RefSeq" id="XP_065659245.1"/>
    </source>
</evidence>
<comment type="subcellular location">
    <subcellularLocation>
        <location evidence="1">Golgi apparatus membrane</location>
        <topology evidence="1">Single-pass type II membrane protein</topology>
    </subcellularLocation>
    <subcellularLocation>
        <location evidence="12">Golgi apparatus</location>
        <location evidence="12">Golgi stack membrane</location>
        <topology evidence="12">Single-pass type II membrane protein</topology>
    </subcellularLocation>
</comment>
<evidence type="ECO:0000313" key="16">
    <source>
        <dbReference type="Proteomes" id="UP001652625"/>
    </source>
</evidence>
<keyword evidence="13" id="KW-0732">Signal</keyword>
<evidence type="ECO:0000256" key="10">
    <source>
        <dbReference type="ARBA" id="ARBA00023136"/>
    </source>
</evidence>
<feature type="signal peptide" evidence="13">
    <location>
        <begin position="1"/>
        <end position="19"/>
    </location>
</feature>
<protein>
    <recommendedName>
        <fullName evidence="12">Fucosyltransferase</fullName>
        <ecNumber evidence="12">2.4.1.-</ecNumber>
    </recommendedName>
</protein>
<name>A0ABM4CC40_HYDVU</name>
<keyword evidence="11" id="KW-0325">Glycoprotein</keyword>
<dbReference type="InterPro" id="IPR038577">
    <property type="entry name" value="GT10-like_C_sf"/>
</dbReference>
<dbReference type="RefSeq" id="XP_065659246.1">
    <property type="nucleotide sequence ID" value="XM_065803174.1"/>
</dbReference>
<dbReference type="Pfam" id="PF00852">
    <property type="entry name" value="Glyco_transf_10"/>
    <property type="match status" value="1"/>
</dbReference>
<organism evidence="16 18">
    <name type="scientific">Hydra vulgaris</name>
    <name type="common">Hydra</name>
    <name type="synonym">Hydra attenuata</name>
    <dbReference type="NCBI Taxonomy" id="6087"/>
    <lineage>
        <taxon>Eukaryota</taxon>
        <taxon>Metazoa</taxon>
        <taxon>Cnidaria</taxon>
        <taxon>Hydrozoa</taxon>
        <taxon>Hydroidolina</taxon>
        <taxon>Anthoathecata</taxon>
        <taxon>Aplanulata</taxon>
        <taxon>Hydridae</taxon>
        <taxon>Hydra</taxon>
    </lineage>
</organism>
<dbReference type="SUPFAM" id="SSF53756">
    <property type="entry name" value="UDP-Glycosyltransferase/glycogen phosphorylase"/>
    <property type="match status" value="1"/>
</dbReference>
<dbReference type="Gene3D" id="3.40.50.11660">
    <property type="entry name" value="Glycosyl transferase family 10, C-terminal domain"/>
    <property type="match status" value="1"/>
</dbReference>
<feature type="domain" description="Fucosyltransferase N-terminal" evidence="15">
    <location>
        <begin position="48"/>
        <end position="157"/>
    </location>
</feature>
<keyword evidence="6 12" id="KW-0812">Transmembrane</keyword>